<dbReference type="AlphaFoldDB" id="A0A6J7QCW4"/>
<protein>
    <submittedName>
        <fullName evidence="4">Unannotated protein</fullName>
    </submittedName>
</protein>
<organism evidence="4">
    <name type="scientific">freshwater metagenome</name>
    <dbReference type="NCBI Taxonomy" id="449393"/>
    <lineage>
        <taxon>unclassified sequences</taxon>
        <taxon>metagenomes</taxon>
        <taxon>ecological metagenomes</taxon>
    </lineage>
</organism>
<evidence type="ECO:0000313" key="2">
    <source>
        <dbReference type="EMBL" id="CAB4901674.1"/>
    </source>
</evidence>
<dbReference type="EMBL" id="CAFBPP010000014">
    <property type="protein sequence ID" value="CAB5015488.1"/>
    <property type="molecule type" value="Genomic_DNA"/>
</dbReference>
<dbReference type="EMBL" id="CAFAAC010000034">
    <property type="protein sequence ID" value="CAB4786866.1"/>
    <property type="molecule type" value="Genomic_DNA"/>
</dbReference>
<evidence type="ECO:0000313" key="4">
    <source>
        <dbReference type="EMBL" id="CAB5015488.1"/>
    </source>
</evidence>
<reference evidence="4" key="1">
    <citation type="submission" date="2020-05" db="EMBL/GenBank/DDBJ databases">
        <authorList>
            <person name="Chiriac C."/>
            <person name="Salcher M."/>
            <person name="Ghai R."/>
            <person name="Kavagutti S V."/>
        </authorList>
    </citation>
    <scope>NUCLEOTIDE SEQUENCE</scope>
</reference>
<proteinExistence type="predicted"/>
<evidence type="ECO:0000313" key="1">
    <source>
        <dbReference type="EMBL" id="CAB4786866.1"/>
    </source>
</evidence>
<dbReference type="EMBL" id="CAFBOP010000018">
    <property type="protein sequence ID" value="CAB4984726.1"/>
    <property type="molecule type" value="Genomic_DNA"/>
</dbReference>
<dbReference type="EMBL" id="CAFBMN010000017">
    <property type="protein sequence ID" value="CAB4901674.1"/>
    <property type="molecule type" value="Genomic_DNA"/>
</dbReference>
<sequence length="86" mass="9978">MEINQIRQSWVEILYVLERKNHIAWLVFFDARLAEFNNSTLTLDFSDSRKFASAHEYGNIRSDHVKALEAAIKEVLGADIQVVEKQ</sequence>
<name>A0A6J7QCW4_9ZZZZ</name>
<evidence type="ECO:0000313" key="3">
    <source>
        <dbReference type="EMBL" id="CAB4984726.1"/>
    </source>
</evidence>
<gene>
    <name evidence="1" type="ORF">UFOPK2967_00664</name>
    <name evidence="2" type="ORF">UFOPK3587_00514</name>
    <name evidence="3" type="ORF">UFOPK3984_00621</name>
    <name evidence="4" type="ORF">UFOPK4114_00519</name>
</gene>
<accession>A0A6J7QCW4</accession>